<evidence type="ECO:0000313" key="2">
    <source>
        <dbReference type="Proteomes" id="UP000187203"/>
    </source>
</evidence>
<dbReference type="Proteomes" id="UP000187203">
    <property type="component" value="Unassembled WGS sequence"/>
</dbReference>
<proteinExistence type="predicted"/>
<name>A0A1R3FVD5_9ROSI</name>
<sequence>MFMFPNEIMGRTSIQEWAALGSAANYDGNLTFRVPDISTSCLDHSNQSYYKVPLMVSATFHDYLAEL</sequence>
<gene>
    <name evidence="1" type="ORF">COLO4_38365</name>
</gene>
<reference evidence="2" key="1">
    <citation type="submission" date="2013-09" db="EMBL/GenBank/DDBJ databases">
        <title>Corchorus olitorius genome sequencing.</title>
        <authorList>
            <person name="Alam M."/>
            <person name="Haque M.S."/>
            <person name="Islam M.S."/>
            <person name="Emdad E.M."/>
            <person name="Islam M.M."/>
            <person name="Ahmed B."/>
            <person name="Halim A."/>
            <person name="Hossen Q.M.M."/>
            <person name="Hossain M.Z."/>
            <person name="Ahmed R."/>
            <person name="Khan M.M."/>
            <person name="Islam R."/>
            <person name="Rashid M.M."/>
            <person name="Khan S.A."/>
            <person name="Rahman M.S."/>
            <person name="Alam M."/>
            <person name="Yahiya A.S."/>
            <person name="Khan M.S."/>
            <person name="Azam M.S."/>
            <person name="Haque T."/>
            <person name="Lashkar M.Z.H."/>
            <person name="Akhand A.I."/>
            <person name="Morshed G."/>
            <person name="Roy S."/>
            <person name="Uddin K.S."/>
            <person name="Rabeya T."/>
            <person name="Hossain A.S."/>
            <person name="Chowdhury A."/>
            <person name="Snigdha A.R."/>
            <person name="Mortoza M.S."/>
            <person name="Matin S.A."/>
            <person name="Hoque S.M.E."/>
            <person name="Islam M.K."/>
            <person name="Roy D.K."/>
            <person name="Haider R."/>
            <person name="Moosa M.M."/>
            <person name="Elias S.M."/>
            <person name="Hasan A.M."/>
            <person name="Jahan S."/>
            <person name="Shafiuddin M."/>
            <person name="Mahmood N."/>
            <person name="Shommy N.S."/>
        </authorList>
    </citation>
    <scope>NUCLEOTIDE SEQUENCE [LARGE SCALE GENOMIC DNA]</scope>
    <source>
        <strain evidence="2">cv. O-4</strain>
    </source>
</reference>
<organism evidence="1 2">
    <name type="scientific">Corchorus olitorius</name>
    <dbReference type="NCBI Taxonomy" id="93759"/>
    <lineage>
        <taxon>Eukaryota</taxon>
        <taxon>Viridiplantae</taxon>
        <taxon>Streptophyta</taxon>
        <taxon>Embryophyta</taxon>
        <taxon>Tracheophyta</taxon>
        <taxon>Spermatophyta</taxon>
        <taxon>Magnoliopsida</taxon>
        <taxon>eudicotyledons</taxon>
        <taxon>Gunneridae</taxon>
        <taxon>Pentapetalae</taxon>
        <taxon>rosids</taxon>
        <taxon>malvids</taxon>
        <taxon>Malvales</taxon>
        <taxon>Malvaceae</taxon>
        <taxon>Grewioideae</taxon>
        <taxon>Apeibeae</taxon>
        <taxon>Corchorus</taxon>
    </lineage>
</organism>
<protein>
    <submittedName>
        <fullName evidence="1">Uncharacterized protein</fullName>
    </submittedName>
</protein>
<evidence type="ECO:0000313" key="1">
    <source>
        <dbReference type="EMBL" id="OMO49813.1"/>
    </source>
</evidence>
<accession>A0A1R3FVD5</accession>
<dbReference type="EMBL" id="AWUE01024770">
    <property type="protein sequence ID" value="OMO49813.1"/>
    <property type="molecule type" value="Genomic_DNA"/>
</dbReference>
<dbReference type="AlphaFoldDB" id="A0A1R3FVD5"/>
<comment type="caution">
    <text evidence="1">The sequence shown here is derived from an EMBL/GenBank/DDBJ whole genome shotgun (WGS) entry which is preliminary data.</text>
</comment>
<keyword evidence="2" id="KW-1185">Reference proteome</keyword>